<evidence type="ECO:0000256" key="3">
    <source>
        <dbReference type="SAM" id="SignalP"/>
    </source>
</evidence>
<dbReference type="PANTHER" id="PTHR30469">
    <property type="entry name" value="MULTIDRUG RESISTANCE PROTEIN MDTA"/>
    <property type="match status" value="1"/>
</dbReference>
<dbReference type="Gene3D" id="2.40.30.170">
    <property type="match status" value="1"/>
</dbReference>
<feature type="domain" description="YknX-like C-terminal permuted SH3-like" evidence="5">
    <location>
        <begin position="334"/>
        <end position="400"/>
    </location>
</feature>
<protein>
    <submittedName>
        <fullName evidence="6">HlyD family secretion protein</fullName>
    </submittedName>
</protein>
<evidence type="ECO:0000259" key="5">
    <source>
        <dbReference type="Pfam" id="PF25989"/>
    </source>
</evidence>
<comment type="similarity">
    <text evidence="1">Belongs to the membrane fusion protein (MFP) (TC 8.A.1) family.</text>
</comment>
<dbReference type="InterPro" id="IPR058637">
    <property type="entry name" value="YknX-like_C"/>
</dbReference>
<dbReference type="Gene3D" id="2.40.420.20">
    <property type="match status" value="1"/>
</dbReference>
<dbReference type="NCBIfam" id="TIGR01730">
    <property type="entry name" value="RND_mfp"/>
    <property type="match status" value="1"/>
</dbReference>
<reference evidence="6 7" key="1">
    <citation type="submission" date="2020-10" db="EMBL/GenBank/DDBJ databases">
        <title>Sequencing the genomes of 1000 actinobacteria strains.</title>
        <authorList>
            <person name="Klenk H.-P."/>
        </authorList>
    </citation>
    <scope>NUCLEOTIDE SEQUENCE [LARGE SCALE GENOMIC DNA]</scope>
    <source>
        <strain evidence="6 7">DSM 7307</strain>
    </source>
</reference>
<comment type="caution">
    <text evidence="6">The sequence shown here is derived from an EMBL/GenBank/DDBJ whole genome shotgun (WGS) entry which is preliminary data.</text>
</comment>
<dbReference type="SUPFAM" id="SSF111369">
    <property type="entry name" value="HlyD-like secretion proteins"/>
    <property type="match status" value="1"/>
</dbReference>
<keyword evidence="2" id="KW-0175">Coiled coil</keyword>
<gene>
    <name evidence="6" type="ORF">H4W29_002897</name>
</gene>
<evidence type="ECO:0000259" key="4">
    <source>
        <dbReference type="Pfam" id="PF25954"/>
    </source>
</evidence>
<dbReference type="InterPro" id="IPR006143">
    <property type="entry name" value="RND_pump_MFP"/>
</dbReference>
<accession>A0ABR9IRA7</accession>
<sequence>MALKPHALLRASTFPVAAFAVSTLLAAAFAASAVFAEEPQTTPPQAQASQNLPAIVVTTAVNRTLVDRVIGTGTVKPVEEVYIQPQVEGLSIRTLKADVGDKVQAESTLATLNDDALILTKSQMMATKAKGEASLAQLRAQLIEAQANAEQARQQQARAQEMGKKGTVSTAQVEQADATAAAANARVASAEQAIEVAEADLKVFDSQIADADLKLARTDVKTPVAGIVSAKNAKVGAIAAGTGDPLFTIIRDGDVELVAEVAESDIVRVMAGQKATISLSGSREKLSGAVRLVSPTVDPVTRLGLVHISIDDDSKARSGMYGSAEIIVRETEGVSLPLTAVLTGSEGSSARRVENGVVKFAKIETGIQDGPYVEIINGLKTGDEVVAKAGAYVRDGDHITPVREQPSASN</sequence>
<dbReference type="Gene3D" id="1.10.287.470">
    <property type="entry name" value="Helix hairpin bin"/>
    <property type="match status" value="1"/>
</dbReference>
<feature type="chain" id="PRO_5045990498" evidence="3">
    <location>
        <begin position="37"/>
        <end position="410"/>
    </location>
</feature>
<feature type="signal peptide" evidence="3">
    <location>
        <begin position="1"/>
        <end position="36"/>
    </location>
</feature>
<keyword evidence="7" id="KW-1185">Reference proteome</keyword>
<organism evidence="6 7">
    <name type="scientific">Rhizobium viscosum</name>
    <name type="common">Arthrobacter viscosus</name>
    <dbReference type="NCBI Taxonomy" id="1673"/>
    <lineage>
        <taxon>Bacteria</taxon>
        <taxon>Pseudomonadati</taxon>
        <taxon>Pseudomonadota</taxon>
        <taxon>Alphaproteobacteria</taxon>
        <taxon>Hyphomicrobiales</taxon>
        <taxon>Rhizobiaceae</taxon>
        <taxon>Rhizobium/Agrobacterium group</taxon>
        <taxon>Rhizobium</taxon>
    </lineage>
</organism>
<keyword evidence="3" id="KW-0732">Signal</keyword>
<name>A0ABR9IRA7_RHIVS</name>
<dbReference type="InterPro" id="IPR058792">
    <property type="entry name" value="Beta-barrel_RND_2"/>
</dbReference>
<evidence type="ECO:0000313" key="6">
    <source>
        <dbReference type="EMBL" id="MBE1505716.1"/>
    </source>
</evidence>
<proteinExistence type="inferred from homology"/>
<evidence type="ECO:0000313" key="7">
    <source>
        <dbReference type="Proteomes" id="UP000620262"/>
    </source>
</evidence>
<dbReference type="EMBL" id="JADBEC010000001">
    <property type="protein sequence ID" value="MBE1505716.1"/>
    <property type="molecule type" value="Genomic_DNA"/>
</dbReference>
<dbReference type="Pfam" id="PF25954">
    <property type="entry name" value="Beta-barrel_RND_2"/>
    <property type="match status" value="1"/>
</dbReference>
<dbReference type="PANTHER" id="PTHR30469:SF15">
    <property type="entry name" value="HLYD FAMILY OF SECRETION PROTEINS"/>
    <property type="match status" value="1"/>
</dbReference>
<dbReference type="Proteomes" id="UP000620262">
    <property type="component" value="Unassembled WGS sequence"/>
</dbReference>
<dbReference type="Gene3D" id="2.40.50.100">
    <property type="match status" value="1"/>
</dbReference>
<dbReference type="RefSeq" id="WP_246517180.1">
    <property type="nucleotide sequence ID" value="NZ_BAAAVL010000009.1"/>
</dbReference>
<evidence type="ECO:0000256" key="2">
    <source>
        <dbReference type="SAM" id="Coils"/>
    </source>
</evidence>
<feature type="domain" description="CusB-like beta-barrel" evidence="4">
    <location>
        <begin position="257"/>
        <end position="324"/>
    </location>
</feature>
<evidence type="ECO:0000256" key="1">
    <source>
        <dbReference type="ARBA" id="ARBA00009477"/>
    </source>
</evidence>
<feature type="coiled-coil region" evidence="2">
    <location>
        <begin position="128"/>
        <end position="207"/>
    </location>
</feature>
<dbReference type="Pfam" id="PF25989">
    <property type="entry name" value="YknX_C"/>
    <property type="match status" value="1"/>
</dbReference>